<dbReference type="EMBL" id="JBHLVZ010000115">
    <property type="protein sequence ID" value="MFC0389636.1"/>
    <property type="molecule type" value="Genomic_DNA"/>
</dbReference>
<evidence type="ECO:0000313" key="1">
    <source>
        <dbReference type="EMBL" id="MFC0389636.1"/>
    </source>
</evidence>
<name>A0ABV6J1L1_9PROT</name>
<sequence length="86" mass="9521">MHRLNEAGRVVSLYVGKARRSEREGSMSANLTVIPSNGSKLGRWGYGYAYHLGDLSAARPPHRACDSRRASGAQLRGWDLPAKLRR</sequence>
<dbReference type="Proteomes" id="UP001589789">
    <property type="component" value="Unassembled WGS sequence"/>
</dbReference>
<organism evidence="1 2">
    <name type="scientific">Muricoccus vinaceus</name>
    <dbReference type="NCBI Taxonomy" id="424704"/>
    <lineage>
        <taxon>Bacteria</taxon>
        <taxon>Pseudomonadati</taxon>
        <taxon>Pseudomonadota</taxon>
        <taxon>Alphaproteobacteria</taxon>
        <taxon>Acetobacterales</taxon>
        <taxon>Roseomonadaceae</taxon>
        <taxon>Muricoccus</taxon>
    </lineage>
</organism>
<gene>
    <name evidence="1" type="ORF">ACFFIC_29430</name>
</gene>
<protein>
    <submittedName>
        <fullName evidence="1">Uncharacterized protein</fullName>
    </submittedName>
</protein>
<keyword evidence="2" id="KW-1185">Reference proteome</keyword>
<accession>A0ABV6J1L1</accession>
<dbReference type="RefSeq" id="WP_377057184.1">
    <property type="nucleotide sequence ID" value="NZ_JBHLVZ010000115.1"/>
</dbReference>
<reference evidence="1 2" key="1">
    <citation type="submission" date="2024-09" db="EMBL/GenBank/DDBJ databases">
        <authorList>
            <person name="Sun Q."/>
            <person name="Mori K."/>
        </authorList>
    </citation>
    <scope>NUCLEOTIDE SEQUENCE [LARGE SCALE GENOMIC DNA]</scope>
    <source>
        <strain evidence="1 2">CCM 7468</strain>
    </source>
</reference>
<proteinExistence type="predicted"/>
<comment type="caution">
    <text evidence="1">The sequence shown here is derived from an EMBL/GenBank/DDBJ whole genome shotgun (WGS) entry which is preliminary data.</text>
</comment>
<evidence type="ECO:0000313" key="2">
    <source>
        <dbReference type="Proteomes" id="UP001589789"/>
    </source>
</evidence>